<feature type="signal peptide" evidence="1">
    <location>
        <begin position="1"/>
        <end position="19"/>
    </location>
</feature>
<keyword evidence="3" id="KW-1185">Reference proteome</keyword>
<accession>A0ABQ7GT82</accession>
<organism evidence="2 3">
    <name type="scientific">Dunaliella salina</name>
    <name type="common">Green alga</name>
    <name type="synonym">Protococcus salinus</name>
    <dbReference type="NCBI Taxonomy" id="3046"/>
    <lineage>
        <taxon>Eukaryota</taxon>
        <taxon>Viridiplantae</taxon>
        <taxon>Chlorophyta</taxon>
        <taxon>core chlorophytes</taxon>
        <taxon>Chlorophyceae</taxon>
        <taxon>CS clade</taxon>
        <taxon>Chlamydomonadales</taxon>
        <taxon>Dunaliellaceae</taxon>
        <taxon>Dunaliella</taxon>
    </lineage>
</organism>
<protein>
    <submittedName>
        <fullName evidence="2">Uncharacterized protein</fullName>
    </submittedName>
</protein>
<reference evidence="2" key="1">
    <citation type="submission" date="2017-08" db="EMBL/GenBank/DDBJ databases">
        <authorList>
            <person name="Polle J.E."/>
            <person name="Barry K."/>
            <person name="Cushman J."/>
            <person name="Schmutz J."/>
            <person name="Tran D."/>
            <person name="Hathwaick L.T."/>
            <person name="Yim W.C."/>
            <person name="Jenkins J."/>
            <person name="Mckie-Krisberg Z.M."/>
            <person name="Prochnik S."/>
            <person name="Lindquist E."/>
            <person name="Dockter R.B."/>
            <person name="Adam C."/>
            <person name="Molina H."/>
            <person name="Bunkerborg J."/>
            <person name="Jin E."/>
            <person name="Buchheim M."/>
            <person name="Magnuson J."/>
        </authorList>
    </citation>
    <scope>NUCLEOTIDE SEQUENCE</scope>
    <source>
        <strain evidence="2">CCAP 19/18</strain>
    </source>
</reference>
<dbReference type="PANTHER" id="PTHR38360">
    <property type="entry name" value="OS03G0120000 PROTEIN"/>
    <property type="match status" value="1"/>
</dbReference>
<evidence type="ECO:0000313" key="3">
    <source>
        <dbReference type="Proteomes" id="UP000815325"/>
    </source>
</evidence>
<dbReference type="PANTHER" id="PTHR38360:SF1">
    <property type="entry name" value="F12P19.7"/>
    <property type="match status" value="1"/>
</dbReference>
<evidence type="ECO:0000256" key="1">
    <source>
        <dbReference type="SAM" id="SignalP"/>
    </source>
</evidence>
<sequence length="674" mass="73896">MGRTSLATLLLTVLAVSRAADPRPAGECLQGELRSHSLTFPRDFFIEAPEEDRSDSVKLTAAEDFSVEYYDHFKVVRNLYQDDTYVLYHCGMDAPTEDALPADLQGKNFSNFFAVPLHHVSVPDTSAFAFLKELGLENRIRYVTQYAVDSCAAKLYAQGDDACNKRTASSFSDPEGYQAQYENVDGILQFSKSAEESKVIAFTAVQDPGVLNRAEWLKFMATFFNVEDKANTLFNQIKKDYNDAKEKIANNYPSMDARPLVAWLYYQPAQEFSGFKVDELVELKFGTFQAEYMQDAGGRMLDFEALNATYTPGNDNINEKDGVRTLVFKNLNTLNDTLADILKDVKFIIDETDHGFIPESSNKDLTIERVAQLYRIADSPIRQSLEDGSVKIVRLDASEGGNGGTSWFQGGVSRPDIALKELAMAFMPSSSAPLFSVQNKHVRILGNKQPTLLSAEKCSDEDFNDCVPTSSLICPMLHRACDGSIRAATTEQRCAPTVEECENASDAESARVEVSFTMDGAKADNIAAGNDVDRDVTKFKEGTVATMREMLNEGRNTSTDGLAHVRLISTLLESSTSSRRTLLDSHYKELAALYRITVNGGGSGQVDEDVQKLDSELDSEDGSVWGTLQTEFDLQSTTATVSTDGGSPAGSMAAHNSAGLALLALALLLAVMAM</sequence>
<dbReference type="SUPFAM" id="SSF53807">
    <property type="entry name" value="Helical backbone' metal receptor"/>
    <property type="match status" value="1"/>
</dbReference>
<comment type="caution">
    <text evidence="2">The sequence shown here is derived from an EMBL/GenBank/DDBJ whole genome shotgun (WGS) entry which is preliminary data.</text>
</comment>
<dbReference type="Proteomes" id="UP000815325">
    <property type="component" value="Unassembled WGS sequence"/>
</dbReference>
<keyword evidence="1" id="KW-0732">Signal</keyword>
<proteinExistence type="predicted"/>
<name>A0ABQ7GT82_DUNSA</name>
<feature type="chain" id="PRO_5045439796" evidence="1">
    <location>
        <begin position="20"/>
        <end position="674"/>
    </location>
</feature>
<evidence type="ECO:0000313" key="2">
    <source>
        <dbReference type="EMBL" id="KAF5837778.1"/>
    </source>
</evidence>
<dbReference type="EMBL" id="MU069603">
    <property type="protein sequence ID" value="KAF5837778.1"/>
    <property type="molecule type" value="Genomic_DNA"/>
</dbReference>
<gene>
    <name evidence="2" type="ORF">DUNSADRAFT_3850</name>
</gene>